<reference evidence="9 10" key="2">
    <citation type="journal article" date="2014" name="Proc. Natl. Acad. Sci. U.S.A.">
        <title>Trajectory and genomic determinants of fungal-pathogen speciation and host adaptation.</title>
        <authorList>
            <person name="Hu X."/>
            <person name="Xiao G."/>
            <person name="Zheng P."/>
            <person name="Shang Y."/>
            <person name="Su Y."/>
            <person name="Zhang X."/>
            <person name="Liu X."/>
            <person name="Zhan S."/>
            <person name="St Leger R.J."/>
            <person name="Wang C."/>
        </authorList>
    </citation>
    <scope>GENOME REANNOTATION</scope>
    <source>
        <strain evidence="10">ARSEF 23 / ATCC MYA-3075</strain>
    </source>
</reference>
<dbReference type="GO" id="GO:0015031">
    <property type="term" value="P:protein transport"/>
    <property type="evidence" value="ECO:0007669"/>
    <property type="project" value="UniProtKB-KW"/>
</dbReference>
<dbReference type="PANTHER" id="PTHR13437:SF2">
    <property type="entry name" value="NUCLEOPORIN P58_P45"/>
    <property type="match status" value="1"/>
</dbReference>
<protein>
    <submittedName>
        <fullName evidence="9">Nucleoporin NUP49/NSP49</fullName>
    </submittedName>
</protein>
<reference evidence="9 10" key="1">
    <citation type="journal article" date="2011" name="PLoS Genet.">
        <title>Genome sequencing and comparative transcriptomics of the model entomopathogenic fungi Metarhizium anisopliae and M. acridum.</title>
        <authorList>
            <person name="Gao Q."/>
            <person name="Jin K."/>
            <person name="Ying S.H."/>
            <person name="Zhang Y."/>
            <person name="Xiao G."/>
            <person name="Shang Y."/>
            <person name="Duan Z."/>
            <person name="Hu X."/>
            <person name="Xie X.Q."/>
            <person name="Zhou G."/>
            <person name="Peng G."/>
            <person name="Luo Z."/>
            <person name="Huang W."/>
            <person name="Wang B."/>
            <person name="Fang W."/>
            <person name="Wang S."/>
            <person name="Zhong Y."/>
            <person name="Ma L.J."/>
            <person name="St Leger R.J."/>
            <person name="Zhao G.P."/>
            <person name="Pei Y."/>
            <person name="Feng M.G."/>
            <person name="Xia Y."/>
            <person name="Wang C."/>
        </authorList>
    </citation>
    <scope>NUCLEOTIDE SEQUENCE [LARGE SCALE GENOMIC DNA]</scope>
    <source>
        <strain evidence="10">ARSEF 23 / ATCC MYA-3075</strain>
    </source>
</reference>
<dbReference type="KEGG" id="maj:MAA_02746"/>
<feature type="compositionally biased region" description="Low complexity" evidence="8">
    <location>
        <begin position="199"/>
        <end position="229"/>
    </location>
</feature>
<evidence type="ECO:0000256" key="7">
    <source>
        <dbReference type="ARBA" id="ARBA00023242"/>
    </source>
</evidence>
<feature type="region of interest" description="Disordered" evidence="8">
    <location>
        <begin position="146"/>
        <end position="304"/>
    </location>
</feature>
<evidence type="ECO:0000313" key="9">
    <source>
        <dbReference type="EMBL" id="EFZ01517.2"/>
    </source>
</evidence>
<evidence type="ECO:0000256" key="8">
    <source>
        <dbReference type="SAM" id="MobiDB-lite"/>
    </source>
</evidence>
<comment type="caution">
    <text evidence="9">The sequence shown here is derived from an EMBL/GenBank/DDBJ whole genome shotgun (WGS) entry which is preliminary data.</text>
</comment>
<evidence type="ECO:0000256" key="1">
    <source>
        <dbReference type="ARBA" id="ARBA00004567"/>
    </source>
</evidence>
<dbReference type="InterPro" id="IPR025574">
    <property type="entry name" value="Nucleoporin_FG_rpt"/>
</dbReference>
<keyword evidence="6" id="KW-0906">Nuclear pore complex</keyword>
<dbReference type="GeneID" id="19257032"/>
<keyword evidence="2" id="KW-0813">Transport</keyword>
<feature type="compositionally biased region" description="Polar residues" evidence="8">
    <location>
        <begin position="278"/>
        <end position="299"/>
    </location>
</feature>
<proteinExistence type="predicted"/>
<dbReference type="GO" id="GO:0051028">
    <property type="term" value="P:mRNA transport"/>
    <property type="evidence" value="ECO:0007669"/>
    <property type="project" value="UniProtKB-KW"/>
</dbReference>
<dbReference type="EMBL" id="ADNJ02000004">
    <property type="protein sequence ID" value="EFZ01517.2"/>
    <property type="molecule type" value="Genomic_DNA"/>
</dbReference>
<sequence length="573" mass="60825">MLSSSTDSFKCGGNRFPALVEPTFLRLVVAFLRLQTSKIQWPSLVAPGPTLRPKVKVPIQATSQKVNFRSIFNVSCTVSQCARWSHDQYGRRQFLVSLPRPRTLGALAPLPVPMPSSFLCGKIFLVLRLAIGLQGLLKFAIADKGSSRGTSTIQPSAPTGLFGSGSTSANPATSTTGGMATTGSIFGGAQQKTGTGLFGSSTTAAQQPSTTGGLFGGAASNQQTQQATTTGGGGLFGSTATGQQQSQPASGGLFGSNPTATQQQQQPQQTGGGLFGSGTANTQSTTTGGGLFQQSQANPSGGLLIVSKTRSGQSQPQQTQATSQVPAVQINYDNLRPRTRFDDLAKPVQDEIALIDKGIQRVIKMKDEIGEFMPQHEKDIEQLGRDVKFVETKFKTVQVALNQDIQTVKVLQDMTKKSITDAQLSFKATDNLKLPTHYHQTGLFAGPTSSADSNGTDAASAHANAQDLITYFNRICDDVEKYKKRLDEYRGEIERDMPGVENGLYEQIRSLRDRNAAVGGAVQDQLGQVLSALRETGNAIVAQAGQIADTRERLSRLQAGILDSGVYAIGMAG</sequence>
<keyword evidence="5" id="KW-0811">Translocation</keyword>
<evidence type="ECO:0000256" key="6">
    <source>
        <dbReference type="ARBA" id="ARBA00023132"/>
    </source>
</evidence>
<name>E9ES00_METRA</name>
<dbReference type="OrthoDB" id="2538017at2759"/>
<evidence type="ECO:0000313" key="10">
    <source>
        <dbReference type="Proteomes" id="UP000002498"/>
    </source>
</evidence>
<dbReference type="Pfam" id="PF21121">
    <property type="entry name" value="Nup49_C"/>
    <property type="match status" value="1"/>
</dbReference>
<dbReference type="InterPro" id="IPR024882">
    <property type="entry name" value="NUP58/p45/49"/>
</dbReference>
<organism evidence="9 10">
    <name type="scientific">Metarhizium robertsii (strain ARSEF 23 / ATCC MYA-3075)</name>
    <name type="common">Metarhizium anisopliae (strain ARSEF 23)</name>
    <dbReference type="NCBI Taxonomy" id="655844"/>
    <lineage>
        <taxon>Eukaryota</taxon>
        <taxon>Fungi</taxon>
        <taxon>Dikarya</taxon>
        <taxon>Ascomycota</taxon>
        <taxon>Pezizomycotina</taxon>
        <taxon>Sordariomycetes</taxon>
        <taxon>Hypocreomycetidae</taxon>
        <taxon>Hypocreales</taxon>
        <taxon>Clavicipitaceae</taxon>
        <taxon>Metarhizium</taxon>
    </lineage>
</organism>
<feature type="compositionally biased region" description="Polar residues" evidence="8">
    <location>
        <begin position="147"/>
        <end position="157"/>
    </location>
</feature>
<evidence type="ECO:0000256" key="3">
    <source>
        <dbReference type="ARBA" id="ARBA00022816"/>
    </source>
</evidence>
<keyword evidence="7" id="KW-0539">Nucleus</keyword>
<feature type="compositionally biased region" description="Low complexity" evidence="8">
    <location>
        <begin position="258"/>
        <end position="269"/>
    </location>
</feature>
<comment type="subcellular location">
    <subcellularLocation>
        <location evidence="1">Nucleus</location>
        <location evidence="1">Nuclear pore complex</location>
    </subcellularLocation>
</comment>
<dbReference type="Proteomes" id="UP000002498">
    <property type="component" value="Unassembled WGS sequence"/>
</dbReference>
<dbReference type="PANTHER" id="PTHR13437">
    <property type="entry name" value="NUCLEOPORIN P58/P45 NUCLEOPORIN-LIKE PROTEIN 1"/>
    <property type="match status" value="1"/>
</dbReference>
<gene>
    <name evidence="9" type="ORF">MAA_02746</name>
</gene>
<dbReference type="GO" id="GO:0017056">
    <property type="term" value="F:structural constituent of nuclear pore"/>
    <property type="evidence" value="ECO:0007669"/>
    <property type="project" value="InterPro"/>
</dbReference>
<keyword evidence="10" id="KW-1185">Reference proteome</keyword>
<keyword evidence="3" id="KW-0509">mRNA transport</keyword>
<dbReference type="HOGENOM" id="CLU_027081_0_0_1"/>
<accession>E9ES00</accession>
<keyword evidence="4" id="KW-0653">Protein transport</keyword>
<dbReference type="Pfam" id="PF13634">
    <property type="entry name" value="Nucleoporin_FG"/>
    <property type="match status" value="1"/>
</dbReference>
<evidence type="ECO:0000256" key="4">
    <source>
        <dbReference type="ARBA" id="ARBA00022927"/>
    </source>
</evidence>
<dbReference type="AlphaFoldDB" id="E9ES00"/>
<dbReference type="GO" id="GO:0005643">
    <property type="term" value="C:nuclear pore"/>
    <property type="evidence" value="ECO:0007669"/>
    <property type="project" value="UniProtKB-SubCell"/>
</dbReference>
<dbReference type="GO" id="GO:0008139">
    <property type="term" value="F:nuclear localization sequence binding"/>
    <property type="evidence" value="ECO:0007669"/>
    <property type="project" value="InterPro"/>
</dbReference>
<dbReference type="RefSeq" id="XP_007818935.2">
    <property type="nucleotide sequence ID" value="XM_007820744.2"/>
</dbReference>
<evidence type="ECO:0000256" key="2">
    <source>
        <dbReference type="ARBA" id="ARBA00022448"/>
    </source>
</evidence>
<feature type="compositionally biased region" description="Low complexity" evidence="8">
    <location>
        <begin position="172"/>
        <end position="184"/>
    </location>
</feature>
<evidence type="ECO:0000256" key="5">
    <source>
        <dbReference type="ARBA" id="ARBA00023010"/>
    </source>
</evidence>